<evidence type="ECO:0000256" key="7">
    <source>
        <dbReference type="ARBA" id="ARBA00023136"/>
    </source>
</evidence>
<keyword evidence="4" id="KW-1003">Cell membrane</keyword>
<keyword evidence="7 8" id="KW-0472">Membrane</keyword>
<accession>F8EVP4</accession>
<evidence type="ECO:0000256" key="8">
    <source>
        <dbReference type="SAM" id="Phobius"/>
    </source>
</evidence>
<dbReference type="InterPro" id="IPR038770">
    <property type="entry name" value="Na+/solute_symporter_sf"/>
</dbReference>
<dbReference type="eggNOG" id="COG0679">
    <property type="taxonomic scope" value="Bacteria"/>
</dbReference>
<dbReference type="Pfam" id="PF03547">
    <property type="entry name" value="Mem_trans"/>
    <property type="match status" value="1"/>
</dbReference>
<feature type="transmembrane region" description="Helical" evidence="8">
    <location>
        <begin position="286"/>
        <end position="305"/>
    </location>
</feature>
<keyword evidence="5 8" id="KW-0812">Transmembrane</keyword>
<evidence type="ECO:0000256" key="3">
    <source>
        <dbReference type="ARBA" id="ARBA00022448"/>
    </source>
</evidence>
<proteinExistence type="inferred from homology"/>
<name>F8EVP4_ZYMMT</name>
<evidence type="ECO:0000256" key="6">
    <source>
        <dbReference type="ARBA" id="ARBA00022989"/>
    </source>
</evidence>
<dbReference type="EMBL" id="CP002865">
    <property type="protein sequence ID" value="AEI38381.1"/>
    <property type="molecule type" value="Genomic_DNA"/>
</dbReference>
<reference evidence="9 10" key="1">
    <citation type="journal article" date="2011" name="J. Bacteriol.">
        <title>Genome sequence of the ethanol-producing Zymomonas mobilis subsp. pomaceae lectotype strain ATCC 29192.</title>
        <authorList>
            <person name="Kouvelis V.N."/>
            <person name="Davenport K.W."/>
            <person name="Brettin T.S."/>
            <person name="Bruce D."/>
            <person name="Detter C."/>
            <person name="Han C.S."/>
            <person name="Nolan M."/>
            <person name="Tapia R."/>
            <person name="Damoulaki A."/>
            <person name="Kyrpides N.C."/>
            <person name="Typas M.A."/>
            <person name="Pappas K.M."/>
        </authorList>
    </citation>
    <scope>NUCLEOTIDE SEQUENCE [LARGE SCALE GENOMIC DNA]</scope>
    <source>
        <strain evidence="10">ATCC 29192 / DSM 22645 / JCM 10191 / CCUG 17912 / NBRC 13757 / NCIMB 11200 / NRRL B-4491 / Barker I</strain>
    </source>
</reference>
<evidence type="ECO:0000256" key="4">
    <source>
        <dbReference type="ARBA" id="ARBA00022475"/>
    </source>
</evidence>
<dbReference type="GO" id="GO:0055085">
    <property type="term" value="P:transmembrane transport"/>
    <property type="evidence" value="ECO:0007669"/>
    <property type="project" value="InterPro"/>
</dbReference>
<dbReference type="RefSeq" id="WP_013934769.1">
    <property type="nucleotide sequence ID" value="NC_015709.1"/>
</dbReference>
<comment type="similarity">
    <text evidence="2">Belongs to the auxin efflux carrier (TC 2.A.69) family.</text>
</comment>
<protein>
    <submittedName>
        <fullName evidence="9">Auxin Efflux Carrier</fullName>
    </submittedName>
</protein>
<feature type="transmembrane region" description="Helical" evidence="8">
    <location>
        <begin position="94"/>
        <end position="113"/>
    </location>
</feature>
<dbReference type="Proteomes" id="UP000000491">
    <property type="component" value="Chromosome"/>
</dbReference>
<feature type="transmembrane region" description="Helical" evidence="8">
    <location>
        <begin position="125"/>
        <end position="142"/>
    </location>
</feature>
<feature type="transmembrane region" description="Helical" evidence="8">
    <location>
        <begin position="6"/>
        <end position="23"/>
    </location>
</feature>
<keyword evidence="6 8" id="KW-1133">Transmembrane helix</keyword>
<organism evidence="9 10">
    <name type="scientific">Zymomonas mobilis subsp. pomaceae (strain ATCC 29192 / DSM 22645 / JCM 10191 / CCUG 17912 / NBRC 13757 / NCIMB 11200 / NRRL B-4491 / Barker I)</name>
    <dbReference type="NCBI Taxonomy" id="579138"/>
    <lineage>
        <taxon>Bacteria</taxon>
        <taxon>Pseudomonadati</taxon>
        <taxon>Pseudomonadota</taxon>
        <taxon>Alphaproteobacteria</taxon>
        <taxon>Sphingomonadales</taxon>
        <taxon>Zymomonadaceae</taxon>
        <taxon>Zymomonas</taxon>
    </lineage>
</organism>
<evidence type="ECO:0000256" key="2">
    <source>
        <dbReference type="ARBA" id="ARBA00010145"/>
    </source>
</evidence>
<dbReference type="GO" id="GO:0005886">
    <property type="term" value="C:plasma membrane"/>
    <property type="evidence" value="ECO:0007669"/>
    <property type="project" value="UniProtKB-SubCell"/>
</dbReference>
<feature type="transmembrane region" description="Helical" evidence="8">
    <location>
        <begin position="194"/>
        <end position="213"/>
    </location>
</feature>
<evidence type="ECO:0000313" key="10">
    <source>
        <dbReference type="Proteomes" id="UP000000491"/>
    </source>
</evidence>
<gene>
    <name evidence="9" type="ordered locus">Zymop_1491</name>
</gene>
<feature type="transmembrane region" description="Helical" evidence="8">
    <location>
        <begin position="253"/>
        <end position="274"/>
    </location>
</feature>
<feature type="transmembrane region" description="Helical" evidence="8">
    <location>
        <begin position="163"/>
        <end position="182"/>
    </location>
</feature>
<keyword evidence="3" id="KW-0813">Transport</keyword>
<dbReference type="AlphaFoldDB" id="F8EVP4"/>
<comment type="subcellular location">
    <subcellularLocation>
        <location evidence="1">Cell membrane</location>
        <topology evidence="1">Multi-pass membrane protein</topology>
    </subcellularLocation>
</comment>
<sequence length="306" mass="33385">MLDQMLVLAAIITLGAICHRISWISHKGAAELSRLVVNVFNPALILSGAGYAAKETNLDGIILNFVIASLVFIGLIFVAYLYNNISRTLKDQRPLYALLTVFPNVGFMGIPVAQSIFGPSIVIDVSIYILVYNILIYTYGVYIVQSASDQTVTHLNLATLKKLLNPGFMACLALILVLATGIKLPKFINNMTLEMGRCAVVLAMFLIGVSIAQHRLLDIITNRRILTFSLLKMIVLPLLLLGIFRIIGWNDRVSKLIILMIAMPVGNITALLALEYGADDTICSRAIVLTTAISLGTLVLISHFLG</sequence>
<evidence type="ECO:0000256" key="5">
    <source>
        <dbReference type="ARBA" id="ARBA00022692"/>
    </source>
</evidence>
<dbReference type="PATRIC" id="fig|579138.3.peg.1581"/>
<dbReference type="Gene3D" id="1.20.1530.20">
    <property type="match status" value="1"/>
</dbReference>
<dbReference type="PANTHER" id="PTHR36838:SF1">
    <property type="entry name" value="SLR1864 PROTEIN"/>
    <property type="match status" value="1"/>
</dbReference>
<dbReference type="HOGENOM" id="CLU_056175_1_1_5"/>
<feature type="transmembrane region" description="Helical" evidence="8">
    <location>
        <begin position="225"/>
        <end position="247"/>
    </location>
</feature>
<dbReference type="InterPro" id="IPR004776">
    <property type="entry name" value="Mem_transp_PIN-like"/>
</dbReference>
<evidence type="ECO:0000256" key="1">
    <source>
        <dbReference type="ARBA" id="ARBA00004651"/>
    </source>
</evidence>
<evidence type="ECO:0000313" key="9">
    <source>
        <dbReference type="EMBL" id="AEI38381.1"/>
    </source>
</evidence>
<dbReference type="KEGG" id="zmp:Zymop_1491"/>
<feature type="transmembrane region" description="Helical" evidence="8">
    <location>
        <begin position="60"/>
        <end position="82"/>
    </location>
</feature>
<dbReference type="PANTHER" id="PTHR36838">
    <property type="entry name" value="AUXIN EFFLUX CARRIER FAMILY PROTEIN"/>
    <property type="match status" value="1"/>
</dbReference>
<dbReference type="STRING" id="579138.Zymop_1491"/>